<keyword evidence="3" id="KW-1185">Reference proteome</keyword>
<reference evidence="2 3" key="1">
    <citation type="submission" date="2020-08" db="EMBL/GenBank/DDBJ databases">
        <title>The genome sequence of type strain Novosphingobium flavum NBRC 111647.</title>
        <authorList>
            <person name="Liu Y."/>
        </authorList>
    </citation>
    <scope>NUCLEOTIDE SEQUENCE [LARGE SCALE GENOMIC DNA]</scope>
    <source>
        <strain evidence="2 3">NBRC 111647</strain>
    </source>
</reference>
<sequence length="425" mass="45623">MRAEHALRRAVVAEMHLRRWPRLCAPASVIQYLRLVGEGEAREAERVMLGRLAGGEPPAPGQRHLIGTVAPGVRFCWERHSEATTFTLFLEGSGPALAMRGDSGLAGLLDAAEALPGEVMRATRVVLVEDEAAAGELLPGLGFLSADLVSCHVGGPGMAGPGARIWSDFALRDDGFGVLLVAANGLRGHPLARAVQGLQELGNYRNLALLGLPVAREGWAALDGIERGLEAVSRDMARPEVTDDALLEEVSALSLRLVAHGAASDFRMGAAEAYAAIVEERLAGLAVRPVPDHLSLADFTQRRLLPAVRTCAAHRRRAEQLAERLARFVSLLRTRIETRIENQNGRLLASMERNSARQLRLQQLVEGLSVVALSYYAISLVGHVLDGAEAVLPGVHAGPWLAVLTPCTVAGVWLGLHVLKRRVLD</sequence>
<dbReference type="Pfam" id="PF11902">
    <property type="entry name" value="DUF3422"/>
    <property type="match status" value="1"/>
</dbReference>
<name>A0A7X1KL20_9SPHN</name>
<dbReference type="RefSeq" id="WP_185663408.1">
    <property type="nucleotide sequence ID" value="NZ_JACLAW010000004.1"/>
</dbReference>
<evidence type="ECO:0000313" key="2">
    <source>
        <dbReference type="EMBL" id="MBC2665144.1"/>
    </source>
</evidence>
<feature type="transmembrane region" description="Helical" evidence="1">
    <location>
        <begin position="364"/>
        <end position="385"/>
    </location>
</feature>
<gene>
    <name evidence="2" type="ORF">H7F51_06410</name>
</gene>
<dbReference type="Proteomes" id="UP000566813">
    <property type="component" value="Unassembled WGS sequence"/>
</dbReference>
<protein>
    <submittedName>
        <fullName evidence="2">DUF3422 domain-containing protein</fullName>
    </submittedName>
</protein>
<keyword evidence="1" id="KW-0472">Membrane</keyword>
<keyword evidence="1" id="KW-0812">Transmembrane</keyword>
<evidence type="ECO:0000256" key="1">
    <source>
        <dbReference type="SAM" id="Phobius"/>
    </source>
</evidence>
<feature type="transmembrane region" description="Helical" evidence="1">
    <location>
        <begin position="397"/>
        <end position="419"/>
    </location>
</feature>
<dbReference type="EMBL" id="JACLAW010000004">
    <property type="protein sequence ID" value="MBC2665144.1"/>
    <property type="molecule type" value="Genomic_DNA"/>
</dbReference>
<keyword evidence="1" id="KW-1133">Transmembrane helix</keyword>
<organism evidence="2 3">
    <name type="scientific">Novosphingobium flavum</name>
    <dbReference type="NCBI Taxonomy" id="1778672"/>
    <lineage>
        <taxon>Bacteria</taxon>
        <taxon>Pseudomonadati</taxon>
        <taxon>Pseudomonadota</taxon>
        <taxon>Alphaproteobacteria</taxon>
        <taxon>Sphingomonadales</taxon>
        <taxon>Sphingomonadaceae</taxon>
        <taxon>Novosphingobium</taxon>
    </lineage>
</organism>
<dbReference type="AlphaFoldDB" id="A0A7X1KL20"/>
<evidence type="ECO:0000313" key="3">
    <source>
        <dbReference type="Proteomes" id="UP000566813"/>
    </source>
</evidence>
<comment type="caution">
    <text evidence="2">The sequence shown here is derived from an EMBL/GenBank/DDBJ whole genome shotgun (WGS) entry which is preliminary data.</text>
</comment>
<dbReference type="InterPro" id="IPR021830">
    <property type="entry name" value="DUF3422"/>
</dbReference>
<accession>A0A7X1KL20</accession>
<proteinExistence type="predicted"/>